<gene>
    <name evidence="1" type="ORF">BpHYR1_044353</name>
</gene>
<evidence type="ECO:0000313" key="1">
    <source>
        <dbReference type="EMBL" id="RNA38857.1"/>
    </source>
</evidence>
<dbReference type="AlphaFoldDB" id="A0A3M7STA7"/>
<dbReference type="Proteomes" id="UP000276133">
    <property type="component" value="Unassembled WGS sequence"/>
</dbReference>
<dbReference type="EMBL" id="REGN01000811">
    <property type="protein sequence ID" value="RNA38857.1"/>
    <property type="molecule type" value="Genomic_DNA"/>
</dbReference>
<keyword evidence="2" id="KW-1185">Reference proteome</keyword>
<name>A0A3M7STA7_BRAPC</name>
<accession>A0A3M7STA7</accession>
<organism evidence="1 2">
    <name type="scientific">Brachionus plicatilis</name>
    <name type="common">Marine rotifer</name>
    <name type="synonym">Brachionus muelleri</name>
    <dbReference type="NCBI Taxonomy" id="10195"/>
    <lineage>
        <taxon>Eukaryota</taxon>
        <taxon>Metazoa</taxon>
        <taxon>Spiralia</taxon>
        <taxon>Gnathifera</taxon>
        <taxon>Rotifera</taxon>
        <taxon>Eurotatoria</taxon>
        <taxon>Monogononta</taxon>
        <taxon>Pseudotrocha</taxon>
        <taxon>Ploima</taxon>
        <taxon>Brachionidae</taxon>
        <taxon>Brachionus</taxon>
    </lineage>
</organism>
<sequence>MQIGQPLHNGYTENNRSLYKINNNLKLYFVGNKNNQQIDQTYVDNWMTVHLNCDWDEFEDYKKNEPLLYVIVPDLVDFKNGKCLCRWYIKNNIGKHLIGI</sequence>
<evidence type="ECO:0000313" key="2">
    <source>
        <dbReference type="Proteomes" id="UP000276133"/>
    </source>
</evidence>
<proteinExistence type="predicted"/>
<protein>
    <submittedName>
        <fullName evidence="1">Uncharacterized protein</fullName>
    </submittedName>
</protein>
<comment type="caution">
    <text evidence="1">The sequence shown here is derived from an EMBL/GenBank/DDBJ whole genome shotgun (WGS) entry which is preliminary data.</text>
</comment>
<reference evidence="1 2" key="1">
    <citation type="journal article" date="2018" name="Sci. Rep.">
        <title>Genomic signatures of local adaptation to the degree of environmental predictability in rotifers.</title>
        <authorList>
            <person name="Franch-Gras L."/>
            <person name="Hahn C."/>
            <person name="Garcia-Roger E.M."/>
            <person name="Carmona M.J."/>
            <person name="Serra M."/>
            <person name="Gomez A."/>
        </authorList>
    </citation>
    <scope>NUCLEOTIDE SEQUENCE [LARGE SCALE GENOMIC DNA]</scope>
    <source>
        <strain evidence="1">HYR1</strain>
    </source>
</reference>
<dbReference type="OrthoDB" id="119028at2759"/>